<feature type="compositionally biased region" description="Gly residues" evidence="1">
    <location>
        <begin position="425"/>
        <end position="436"/>
    </location>
</feature>
<feature type="compositionally biased region" description="Polar residues" evidence="1">
    <location>
        <begin position="524"/>
        <end position="552"/>
    </location>
</feature>
<evidence type="ECO:0000256" key="1">
    <source>
        <dbReference type="SAM" id="MobiDB-lite"/>
    </source>
</evidence>
<sequence>MAPTRRSLPSSTTTSTSQPISSSAAPPPQQEMTSKQKRVLANLAIDAEPGLLLAHAQKKVGMVGTGKVYHYRGAVYELLGNEPKEWLAEERELERLEGERVRVEEVTRKEREGREARELEVELQRERRMEREREREREAEEAKRKRKSGDEDEEQTQQQQQKKRRRMGDVEAKTDGGKKRMRESESAEDTADSSSEAHAASAAEKRKPHSSLAGREIGNAKTKHSVPTQPSYFPRPLAQPKRLKRADSGVAALPYWPLPAPKPKRKRAVTKAGPGPDEVLAEELRTKNFTNNGGREEWSCAELAREREVREMRVKAANQGLQTEMLGTEVVRRGREGGLKRLFGELFQANKGVREKEGELRGMRGRREEVRRRQRGRGVGMRGGGRFGGQATEGADEDGVGRERRGGVEGSGVVGLGGPSSTDGEAGGGGGGGGGGEVRDSGSATRGLGTETKTAIPLAFKTHEQRLLGSGLTSARARLHTDDDDDAAAGKDGDGDEVEREERADSPFALGSTCYAGDPLDTYVEQNSHVKQNNHAQQNSHAEQKSQAQQNSHTQQKKTTHQKAKQEERITEGRAEPYLFGGRMVGESFVELERRQRWEGRVLGGWAWERVSGGEMVGAGVGDVD</sequence>
<feature type="compositionally biased region" description="Low complexity" evidence="1">
    <location>
        <begin position="192"/>
        <end position="202"/>
    </location>
</feature>
<feature type="compositionally biased region" description="Gly residues" evidence="1">
    <location>
        <begin position="408"/>
        <end position="418"/>
    </location>
</feature>
<feature type="compositionally biased region" description="Basic and acidic residues" evidence="1">
    <location>
        <begin position="167"/>
        <end position="185"/>
    </location>
</feature>
<organism evidence="2 3">
    <name type="scientific">Elasticomyces elasticus</name>
    <dbReference type="NCBI Taxonomy" id="574655"/>
    <lineage>
        <taxon>Eukaryota</taxon>
        <taxon>Fungi</taxon>
        <taxon>Dikarya</taxon>
        <taxon>Ascomycota</taxon>
        <taxon>Pezizomycotina</taxon>
        <taxon>Dothideomycetes</taxon>
        <taxon>Dothideomycetidae</taxon>
        <taxon>Mycosphaerellales</taxon>
        <taxon>Teratosphaeriaceae</taxon>
        <taxon>Elasticomyces</taxon>
    </lineage>
</organism>
<proteinExistence type="predicted"/>
<feature type="region of interest" description="Disordered" evidence="1">
    <location>
        <begin position="355"/>
        <end position="575"/>
    </location>
</feature>
<feature type="compositionally biased region" description="Basic and acidic residues" evidence="1">
    <location>
        <begin position="564"/>
        <end position="575"/>
    </location>
</feature>
<reference evidence="2" key="1">
    <citation type="submission" date="2023-08" db="EMBL/GenBank/DDBJ databases">
        <title>Black Yeasts Isolated from many extreme environments.</title>
        <authorList>
            <person name="Coleine C."/>
            <person name="Stajich J.E."/>
            <person name="Selbmann L."/>
        </authorList>
    </citation>
    <scope>NUCLEOTIDE SEQUENCE</scope>
    <source>
        <strain evidence="2">CCFEE 5810</strain>
    </source>
</reference>
<evidence type="ECO:0000313" key="2">
    <source>
        <dbReference type="EMBL" id="KAK5690650.1"/>
    </source>
</evidence>
<evidence type="ECO:0000313" key="3">
    <source>
        <dbReference type="Proteomes" id="UP001310594"/>
    </source>
</evidence>
<name>A0AAN7W2J0_9PEZI</name>
<dbReference type="EMBL" id="JAVRQU010000024">
    <property type="protein sequence ID" value="KAK5690650.1"/>
    <property type="molecule type" value="Genomic_DNA"/>
</dbReference>
<gene>
    <name evidence="2" type="ORF">LTR97_012206</name>
</gene>
<comment type="caution">
    <text evidence="2">The sequence shown here is derived from an EMBL/GenBank/DDBJ whole genome shotgun (WGS) entry which is preliminary data.</text>
</comment>
<feature type="region of interest" description="Disordered" evidence="1">
    <location>
        <begin position="1"/>
        <end position="36"/>
    </location>
</feature>
<feature type="compositionally biased region" description="Basic and acidic residues" evidence="1">
    <location>
        <begin position="97"/>
        <end position="143"/>
    </location>
</feature>
<feature type="region of interest" description="Disordered" evidence="1">
    <location>
        <begin position="97"/>
        <end position="278"/>
    </location>
</feature>
<accession>A0AAN7W2J0</accession>
<dbReference type="AlphaFoldDB" id="A0AAN7W2J0"/>
<feature type="compositionally biased region" description="Low complexity" evidence="1">
    <location>
        <begin position="1"/>
        <end position="24"/>
    </location>
</feature>
<protein>
    <submittedName>
        <fullName evidence="2">Uncharacterized protein</fullName>
    </submittedName>
</protein>
<dbReference type="Proteomes" id="UP001310594">
    <property type="component" value="Unassembled WGS sequence"/>
</dbReference>
<feature type="compositionally biased region" description="Gly residues" evidence="1">
    <location>
        <begin position="377"/>
        <end position="388"/>
    </location>
</feature>
<feature type="compositionally biased region" description="Basic and acidic residues" evidence="1">
    <location>
        <begin position="355"/>
        <end position="371"/>
    </location>
</feature>